<dbReference type="InterPro" id="IPR007066">
    <property type="entry name" value="RNA_pol_Rpb1_3"/>
</dbReference>
<proteinExistence type="inferred from homology"/>
<comment type="caution">
    <text evidence="14">The sequence shown here is derived from an EMBL/GenBank/DDBJ whole genome shotgun (WGS) entry which is preliminary data.</text>
</comment>
<evidence type="ECO:0000256" key="2">
    <source>
        <dbReference type="ARBA" id="ARBA00006460"/>
    </source>
</evidence>
<dbReference type="Gene3D" id="3.30.1490.180">
    <property type="entry name" value="RNA polymerase ii"/>
    <property type="match status" value="1"/>
</dbReference>
<dbReference type="Pfam" id="PF00623">
    <property type="entry name" value="RNA_pol_Rpb1_2"/>
    <property type="match status" value="1"/>
</dbReference>
<evidence type="ECO:0000256" key="10">
    <source>
        <dbReference type="ARBA" id="ARBA00023242"/>
    </source>
</evidence>
<evidence type="ECO:0000256" key="11">
    <source>
        <dbReference type="RuleBase" id="RU004279"/>
    </source>
</evidence>
<keyword evidence="6" id="KW-0479">Metal-binding</keyword>
<evidence type="ECO:0000256" key="5">
    <source>
        <dbReference type="ARBA" id="ARBA00022695"/>
    </source>
</evidence>
<keyword evidence="7" id="KW-0862">Zinc</keyword>
<dbReference type="InterPro" id="IPR007083">
    <property type="entry name" value="RNA_pol_Rpb1_4"/>
</dbReference>
<evidence type="ECO:0000313" key="15">
    <source>
        <dbReference type="Proteomes" id="UP001157974"/>
    </source>
</evidence>
<dbReference type="GO" id="GO:0006351">
    <property type="term" value="P:DNA-templated transcription"/>
    <property type="evidence" value="ECO:0007669"/>
    <property type="project" value="InterPro"/>
</dbReference>
<feature type="compositionally biased region" description="Acidic residues" evidence="12">
    <location>
        <begin position="1345"/>
        <end position="1370"/>
    </location>
</feature>
<keyword evidence="8" id="KW-0460">Magnesium</keyword>
<protein>
    <recommendedName>
        <fullName evidence="11">DNA-directed RNA polymerase subunit</fullName>
        <ecNumber evidence="11">2.7.7.6</ecNumber>
    </recommendedName>
</protein>
<dbReference type="InterPro" id="IPR044893">
    <property type="entry name" value="RNA_pol_Rpb1_clamp_domain"/>
</dbReference>
<dbReference type="Gene3D" id="6.20.50.80">
    <property type="match status" value="1"/>
</dbReference>
<comment type="subcellular location">
    <subcellularLocation>
        <location evidence="1">Nucleus</location>
    </subcellularLocation>
</comment>
<evidence type="ECO:0000256" key="4">
    <source>
        <dbReference type="ARBA" id="ARBA00022679"/>
    </source>
</evidence>
<dbReference type="Gene3D" id="6.10.250.2940">
    <property type="match status" value="1"/>
</dbReference>
<dbReference type="InterPro" id="IPR007080">
    <property type="entry name" value="RNA_pol_Rpb1_1"/>
</dbReference>
<accession>A0AAV8ULD8</accession>
<feature type="region of interest" description="Disordered" evidence="12">
    <location>
        <begin position="1273"/>
        <end position="1377"/>
    </location>
</feature>
<sequence length="1556" mass="171210">MDVVASDPKSRDVGHHVRALAFSFYTSDEVRALSVKAITNPTTFDDLGRPVQGGLYDPALGTTSHKELCVTCHLGYQECPGHFGHIELAVPAVNPLLYGTLLKILKSKCWYCNRFRAEAKVVNFLLAKLFYIDCGLTKEAMEVPAPEGSSEHSEIKSTEILREAKERWSASSKLRTRLNRTAEWRDAVNEFLSITAQGPRCYRCKMPKIKLRRDQAKIFRLASSSLALKTGKVVGHKLESLSGKLANAQINEEISAEDLEGGDDEAGMTRLVSSVELEQQLISLWNVEHNACELVWGCRDRFGTSKGTEDGYNVFFIKAMAIPPSRFRPASRDVETDSPTEHPQNVFLGRILNANIQLLTGTSTLTNIQRTRLVLEMQTNLNALVDSTQTAKAGGPPGTMTATGIRQQLEHKEGLFRMHMMGKRVNHSARSVIGPDPFLETSEVGVPMSFAKKMYYAEPVSQLNAEKLRKLVEHGPDVYPGAYAVEDENGNLITLQANKPRQRMAQAKLLQKTIGKGPGLASKRVYRHLESGDVVLFNRQPSLHRASIMAHTVRVLPKERTIRFHYANCGSYNADFDGDEMNLHFPQDEVSRAEARTVVLADRQYTTPTSGLPLRGLIQDHVVSGVLMTKRDTFFSREEFQQLCYSACFNVLGENRRVVLPTPAILKPRQLWTGKQLVSLILKLVGSKSMDVKFNLKAKSRTKSEVVGDEEAEVLVLDGDLLKGVLDKNQFGSSPYGLVHAYFEIYGAEAAGSLLSTLSRLFTLYLRGHAHTTGIDDLVLDQDADKARFEILRGARRNAGAKAVTKIFKLDEASGTAMDHSQTAEYIEKLAAERDGDSRLDAAMKSILSGVSSEVLSACFPGGLVKRFPHNGFALMTGTGAKGSIVNSSQISCQLGQTELEGRRVPRSASGATLPCFAPFDGSARAGGYITGRFLTGIKPPEYFFHCMAGREGLVDTAVKTARSGYLQRCLVKALEGVQLQYDMTVRDSDDSILQFIYGDDGIDPSKSSWLLNKPGWQAMNSEELLGVSGRGAFENLRGLSDEQRKTLDHYVALGMDEGGSTLDDASASDTGLHGAVSERFWSEVGKHATEDPDGLVAKMGRENFERLMLLRYSKSAAEPGDAVGVLAAQGIGEPSTQMTLNTFHFAGMGAAHVTLGIPRLRELLMTASKTPMTPTMNLPLLSSIDPIEAERFMRLLRRIRVTDLLKAFSVQDCGFNGTGQVTRDYKVGLEFPHESVYSEALGLSFEQIHGAVSKKFAMQLKSAITKAIRKLGTSRTTGVVGTEKMDTNSESEEEKPDNSKKTTAEVGTDDEEDEPDPLESETVDAHEADASDARMAQQRGEEATYYDDEAEEDEDLEVSEEEEDEEPDNGDEKEGQVKQLETRFIELSISLPVSAWGRVMVEDVVREVADTSVLRETPRISMCYMEEADDGSAYVQTEGSNLQATYGVEAARKALIHELSMVFRAYGIPVDNRHLSIIADYMTAHGGYRPFNRSGMDTAPSGIQKMSFETSLKFLTDAAMNAEIDHLESPSARIAVGEIAKCGTGMFDLLQTIRA</sequence>
<dbReference type="Pfam" id="PF04998">
    <property type="entry name" value="RNA_pol_Rpb1_5"/>
    <property type="match status" value="1"/>
</dbReference>
<comment type="function">
    <text evidence="11">DNA-dependent RNA polymerase catalyzes the transcription of DNA into RNA using the four ribonucleoside triphosphates as substrates.</text>
</comment>
<dbReference type="Gene3D" id="1.10.274.100">
    <property type="entry name" value="RNA polymerase Rpb1, domain 3"/>
    <property type="match status" value="1"/>
</dbReference>
<keyword evidence="10" id="KW-0539">Nucleus</keyword>
<keyword evidence="5 11" id="KW-0548">Nucleotidyltransferase</keyword>
<dbReference type="Pfam" id="PF04983">
    <property type="entry name" value="RNA_pol_Rpb1_3"/>
    <property type="match status" value="1"/>
</dbReference>
<dbReference type="InterPro" id="IPR006592">
    <property type="entry name" value="RNA_pol_N"/>
</dbReference>
<dbReference type="Proteomes" id="UP001157974">
    <property type="component" value="Unassembled WGS sequence"/>
</dbReference>
<dbReference type="Pfam" id="PF04997">
    <property type="entry name" value="RNA_pol_Rpb1_1"/>
    <property type="match status" value="1"/>
</dbReference>
<dbReference type="CDD" id="cd01435">
    <property type="entry name" value="RNAP_I_RPA1_N"/>
    <property type="match status" value="1"/>
</dbReference>
<dbReference type="SUPFAM" id="SSF64484">
    <property type="entry name" value="beta and beta-prime subunits of DNA dependent RNA-polymerase"/>
    <property type="match status" value="1"/>
</dbReference>
<dbReference type="Pfam" id="PF05000">
    <property type="entry name" value="RNA_pol_Rpb1_4"/>
    <property type="match status" value="1"/>
</dbReference>
<organism evidence="14 15">
    <name type="scientific">Rhodosorus marinus</name>
    <dbReference type="NCBI Taxonomy" id="101924"/>
    <lineage>
        <taxon>Eukaryota</taxon>
        <taxon>Rhodophyta</taxon>
        <taxon>Stylonematophyceae</taxon>
        <taxon>Stylonematales</taxon>
        <taxon>Stylonemataceae</taxon>
        <taxon>Rhodosorus</taxon>
    </lineage>
</organism>
<feature type="domain" description="RNA polymerase N-terminal" evidence="13">
    <location>
        <begin position="313"/>
        <end position="629"/>
    </location>
</feature>
<keyword evidence="9 11" id="KW-0804">Transcription</keyword>
<evidence type="ECO:0000256" key="6">
    <source>
        <dbReference type="ARBA" id="ARBA00022723"/>
    </source>
</evidence>
<gene>
    <name evidence="14" type="ORF">NDN08_004444</name>
</gene>
<dbReference type="FunFam" id="2.40.40.20:FF:000019">
    <property type="entry name" value="DNA-directed RNA polymerase II subunit RPB1"/>
    <property type="match status" value="1"/>
</dbReference>
<dbReference type="GO" id="GO:0003677">
    <property type="term" value="F:DNA binding"/>
    <property type="evidence" value="ECO:0007669"/>
    <property type="project" value="InterPro"/>
</dbReference>
<dbReference type="EMBL" id="JAMWBK010000007">
    <property type="protein sequence ID" value="KAJ8903336.1"/>
    <property type="molecule type" value="Genomic_DNA"/>
</dbReference>
<comment type="similarity">
    <text evidence="2 11">Belongs to the RNA polymerase beta' chain family.</text>
</comment>
<dbReference type="InterPro" id="IPR047107">
    <property type="entry name" value="DNA-dir_RNA_pol1_lsu_C"/>
</dbReference>
<dbReference type="GO" id="GO:0005736">
    <property type="term" value="C:RNA polymerase I complex"/>
    <property type="evidence" value="ECO:0007669"/>
    <property type="project" value="TreeGrafter"/>
</dbReference>
<dbReference type="InterPro" id="IPR045867">
    <property type="entry name" value="DNA-dir_RpoC_beta_prime"/>
</dbReference>
<dbReference type="PANTHER" id="PTHR19376">
    <property type="entry name" value="DNA-DIRECTED RNA POLYMERASE"/>
    <property type="match status" value="1"/>
</dbReference>
<dbReference type="InterPro" id="IPR042102">
    <property type="entry name" value="RNA_pol_Rpb1_3_sf"/>
</dbReference>
<dbReference type="InterPro" id="IPR000722">
    <property type="entry name" value="RNA_pol_asu"/>
</dbReference>
<keyword evidence="3 11" id="KW-0240">DNA-directed RNA polymerase</keyword>
<keyword evidence="15" id="KW-1185">Reference proteome</keyword>
<dbReference type="Gene3D" id="1.10.150.390">
    <property type="match status" value="1"/>
</dbReference>
<dbReference type="EC" id="2.7.7.6" evidence="11"/>
<dbReference type="GO" id="GO:0003899">
    <property type="term" value="F:DNA-directed RNA polymerase activity"/>
    <property type="evidence" value="ECO:0007669"/>
    <property type="project" value="UniProtKB-EC"/>
</dbReference>
<dbReference type="SMART" id="SM00663">
    <property type="entry name" value="RPOLA_N"/>
    <property type="match status" value="1"/>
</dbReference>
<evidence type="ECO:0000256" key="3">
    <source>
        <dbReference type="ARBA" id="ARBA00022478"/>
    </source>
</evidence>
<evidence type="ECO:0000256" key="12">
    <source>
        <dbReference type="SAM" id="MobiDB-lite"/>
    </source>
</evidence>
<feature type="compositionally biased region" description="Basic and acidic residues" evidence="12">
    <location>
        <begin position="1324"/>
        <end position="1333"/>
    </location>
</feature>
<dbReference type="Gene3D" id="3.30.70.2850">
    <property type="match status" value="1"/>
</dbReference>
<dbReference type="InterPro" id="IPR015699">
    <property type="entry name" value="DNA-dir_RNA_pol1_lsu_N"/>
</dbReference>
<name>A0AAV8ULD8_9RHOD</name>
<evidence type="ECO:0000256" key="9">
    <source>
        <dbReference type="ARBA" id="ARBA00023163"/>
    </source>
</evidence>
<evidence type="ECO:0000256" key="7">
    <source>
        <dbReference type="ARBA" id="ARBA00022833"/>
    </source>
</evidence>
<comment type="catalytic activity">
    <reaction evidence="11">
        <text>RNA(n) + a ribonucleoside 5'-triphosphate = RNA(n+1) + diphosphate</text>
        <dbReference type="Rhea" id="RHEA:21248"/>
        <dbReference type="Rhea" id="RHEA-COMP:14527"/>
        <dbReference type="Rhea" id="RHEA-COMP:17342"/>
        <dbReference type="ChEBI" id="CHEBI:33019"/>
        <dbReference type="ChEBI" id="CHEBI:61557"/>
        <dbReference type="ChEBI" id="CHEBI:140395"/>
        <dbReference type="EC" id="2.7.7.6"/>
    </reaction>
</comment>
<feature type="compositionally biased region" description="Acidic residues" evidence="12">
    <location>
        <begin position="1308"/>
        <end position="1323"/>
    </location>
</feature>
<dbReference type="Gene3D" id="1.10.132.30">
    <property type="match status" value="1"/>
</dbReference>
<reference evidence="14 15" key="1">
    <citation type="journal article" date="2023" name="Nat. Commun.">
        <title>Origin of minicircular mitochondrial genomes in red algae.</title>
        <authorList>
            <person name="Lee Y."/>
            <person name="Cho C.H."/>
            <person name="Lee Y.M."/>
            <person name="Park S.I."/>
            <person name="Yang J.H."/>
            <person name="West J.A."/>
            <person name="Bhattacharya D."/>
            <person name="Yoon H.S."/>
        </authorList>
    </citation>
    <scope>NUCLEOTIDE SEQUENCE [LARGE SCALE GENOMIC DNA]</scope>
    <source>
        <strain evidence="14 15">CCMP1338</strain>
        <tissue evidence="14">Whole cell</tissue>
    </source>
</reference>
<dbReference type="InterPro" id="IPR007081">
    <property type="entry name" value="RNA_pol_Rpb1_5"/>
</dbReference>
<evidence type="ECO:0000256" key="1">
    <source>
        <dbReference type="ARBA" id="ARBA00004123"/>
    </source>
</evidence>
<dbReference type="GO" id="GO:0046872">
    <property type="term" value="F:metal ion binding"/>
    <property type="evidence" value="ECO:0007669"/>
    <property type="project" value="UniProtKB-KW"/>
</dbReference>
<evidence type="ECO:0000256" key="8">
    <source>
        <dbReference type="ARBA" id="ARBA00022842"/>
    </source>
</evidence>
<dbReference type="PANTHER" id="PTHR19376:SF11">
    <property type="entry name" value="DNA-DIRECTED RNA POLYMERASE I SUBUNIT RPA1"/>
    <property type="match status" value="1"/>
</dbReference>
<dbReference type="Gene3D" id="2.40.40.20">
    <property type="match status" value="1"/>
</dbReference>
<evidence type="ECO:0000259" key="13">
    <source>
        <dbReference type="SMART" id="SM00663"/>
    </source>
</evidence>
<evidence type="ECO:0000313" key="14">
    <source>
        <dbReference type="EMBL" id="KAJ8903336.1"/>
    </source>
</evidence>
<keyword evidence="4 11" id="KW-0808">Transferase</keyword>
<dbReference type="InterPro" id="IPR038120">
    <property type="entry name" value="Rpb1_funnel_sf"/>
</dbReference>
<dbReference type="Gene3D" id="4.10.860.120">
    <property type="entry name" value="RNA polymerase II, clamp domain"/>
    <property type="match status" value="1"/>
</dbReference>
<dbReference type="CDD" id="cd02735">
    <property type="entry name" value="RNAP_I_Rpa1_C"/>
    <property type="match status" value="1"/>
</dbReference>